<evidence type="ECO:0000259" key="1">
    <source>
        <dbReference type="Pfam" id="PF01968"/>
    </source>
</evidence>
<dbReference type="PANTHER" id="PTHR11365">
    <property type="entry name" value="5-OXOPROLINASE RELATED"/>
    <property type="match status" value="1"/>
</dbReference>
<dbReference type="PANTHER" id="PTHR11365:SF23">
    <property type="entry name" value="HYPOTHETICAL 5-OXOPROLINASE (EUROFUNG)-RELATED"/>
    <property type="match status" value="1"/>
</dbReference>
<reference evidence="3" key="1">
    <citation type="submission" date="2018-05" db="EMBL/GenBank/DDBJ databases">
        <authorList>
            <person name="Lanie J.A."/>
            <person name="Ng W.-L."/>
            <person name="Kazmierczak K.M."/>
            <person name="Andrzejewski T.M."/>
            <person name="Davidsen T.M."/>
            <person name="Wayne K.J."/>
            <person name="Tettelin H."/>
            <person name="Glass J.I."/>
            <person name="Rusch D."/>
            <person name="Podicherti R."/>
            <person name="Tsui H.-C.T."/>
            <person name="Winkler M.E."/>
        </authorList>
    </citation>
    <scope>NUCLEOTIDE SEQUENCE</scope>
</reference>
<dbReference type="Pfam" id="PF05378">
    <property type="entry name" value="Hydant_A_N"/>
    <property type="match status" value="1"/>
</dbReference>
<dbReference type="EMBL" id="UINC01014695">
    <property type="protein sequence ID" value="SVA62500.1"/>
    <property type="molecule type" value="Genomic_DNA"/>
</dbReference>
<dbReference type="GO" id="GO:0005829">
    <property type="term" value="C:cytosol"/>
    <property type="evidence" value="ECO:0007669"/>
    <property type="project" value="TreeGrafter"/>
</dbReference>
<feature type="domain" description="Hydantoinase A/oxoprolinase" evidence="1">
    <location>
        <begin position="202"/>
        <end position="494"/>
    </location>
</feature>
<evidence type="ECO:0000313" key="3">
    <source>
        <dbReference type="EMBL" id="SVA62500.1"/>
    </source>
</evidence>
<dbReference type="InterPro" id="IPR002821">
    <property type="entry name" value="Hydantoinase_A"/>
</dbReference>
<dbReference type="AlphaFoldDB" id="A0A381XD27"/>
<organism evidence="3">
    <name type="scientific">marine metagenome</name>
    <dbReference type="NCBI Taxonomy" id="408172"/>
    <lineage>
        <taxon>unclassified sequences</taxon>
        <taxon>metagenomes</taxon>
        <taxon>ecological metagenomes</taxon>
    </lineage>
</organism>
<dbReference type="GO" id="GO:0017168">
    <property type="term" value="F:5-oxoprolinase (ATP-hydrolyzing) activity"/>
    <property type="evidence" value="ECO:0007669"/>
    <property type="project" value="TreeGrafter"/>
</dbReference>
<gene>
    <name evidence="3" type="ORF">METZ01_LOCUS115354</name>
</gene>
<dbReference type="GO" id="GO:0006749">
    <property type="term" value="P:glutathione metabolic process"/>
    <property type="evidence" value="ECO:0007669"/>
    <property type="project" value="TreeGrafter"/>
</dbReference>
<dbReference type="Pfam" id="PF01968">
    <property type="entry name" value="Hydantoinase_A"/>
    <property type="match status" value="1"/>
</dbReference>
<protein>
    <recommendedName>
        <fullName evidence="4">Hydantoinase/oxoprolinase N-terminal domain-containing protein</fullName>
    </recommendedName>
</protein>
<proteinExistence type="predicted"/>
<dbReference type="InterPro" id="IPR045079">
    <property type="entry name" value="Oxoprolinase-like"/>
</dbReference>
<name>A0A381XD27_9ZZZZ</name>
<evidence type="ECO:0008006" key="4">
    <source>
        <dbReference type="Google" id="ProtNLM"/>
    </source>
</evidence>
<evidence type="ECO:0000259" key="2">
    <source>
        <dbReference type="Pfam" id="PF05378"/>
    </source>
</evidence>
<feature type="domain" description="Hydantoinase/oxoprolinase N-terminal" evidence="2">
    <location>
        <begin position="8"/>
        <end position="181"/>
    </location>
</feature>
<dbReference type="InterPro" id="IPR008040">
    <property type="entry name" value="Hydant_A_N"/>
</dbReference>
<sequence length="513" mass="55466">MADNAWQFWVDRGGTFTDVIGLTPTGSTIIQKLLSVDEQRYADAAVEGICRILNQQDFPRQIDAIRIGTTAATNALLERGGSPTALITTRGFADALLIGYQTRPNIFALDVQLPKPLYSTVIEADERVDADGNILTKLDRDSIRLGMQKLQAQGIQSIAVCFMHAYRFNDHERQVAQIATDLGFEQISMSHEVGSLVKLVSRGDTTVADAYLSPILQQYVQQFQQELGKAHVECDQILFMQSNGGLVQARRFRGKDSVLSGPAGGVVGMVTRGQHAGAHQLIGFDMGGTSTDVSLFSGTYEFVNHTEIAGVKLRSPMLRVHTIAAGGSSILAFEAGRFQVGPKSAAADPGPAGYRRGGPLTLTDANVLLGRILPEYFPKVFGPNSDQTLDSGKVSNMFDRLADEIQRQTNKTMSPARVAEGFIRVAVESMANAIKKISVQRGHDPGQFTLCCFGGAGGQHACQVADRLHIKSILIDPLAGVLSAYGIGVAPIRAYRQQTVEKRLSQSTTTELQ</sequence>
<accession>A0A381XD27</accession>
<feature type="non-terminal residue" evidence="3">
    <location>
        <position position="513"/>
    </location>
</feature>